<feature type="compositionally biased region" description="Basic and acidic residues" evidence="9">
    <location>
        <begin position="141"/>
        <end position="155"/>
    </location>
</feature>
<dbReference type="PROSITE" id="PS51036">
    <property type="entry name" value="ZF_A20"/>
    <property type="match status" value="1"/>
</dbReference>
<dbReference type="PROSITE" id="PS51039">
    <property type="entry name" value="ZF_AN1"/>
    <property type="match status" value="1"/>
</dbReference>
<feature type="domain" description="AN1-type" evidence="11">
    <location>
        <begin position="187"/>
        <end position="233"/>
    </location>
</feature>
<dbReference type="InterPro" id="IPR002653">
    <property type="entry name" value="Znf_A20"/>
</dbReference>
<dbReference type="Pfam" id="PF01754">
    <property type="entry name" value="zf-A20"/>
    <property type="match status" value="1"/>
</dbReference>
<dbReference type="SMART" id="SM00154">
    <property type="entry name" value="ZnF_AN1"/>
    <property type="match status" value="1"/>
</dbReference>
<keyword evidence="4" id="KW-0862">Zinc</keyword>
<dbReference type="GO" id="GO:0003677">
    <property type="term" value="F:DNA binding"/>
    <property type="evidence" value="ECO:0007669"/>
    <property type="project" value="InterPro"/>
</dbReference>
<name>A0AAD1VYZ4_PELCU</name>
<dbReference type="InterPro" id="IPR035896">
    <property type="entry name" value="AN1-like_Znf"/>
</dbReference>
<keyword evidence="2" id="KW-0479">Metal-binding</keyword>
<dbReference type="AlphaFoldDB" id="A0AAD1VYZ4"/>
<evidence type="ECO:0000256" key="8">
    <source>
        <dbReference type="PROSITE-ProRule" id="PRU00449"/>
    </source>
</evidence>
<reference evidence="12" key="1">
    <citation type="submission" date="2022-03" db="EMBL/GenBank/DDBJ databases">
        <authorList>
            <person name="Alioto T."/>
            <person name="Alioto T."/>
            <person name="Gomez Garrido J."/>
        </authorList>
    </citation>
    <scope>NUCLEOTIDE SEQUENCE</scope>
</reference>
<keyword evidence="1" id="KW-0597">Phosphoprotein</keyword>
<evidence type="ECO:0000256" key="9">
    <source>
        <dbReference type="SAM" id="MobiDB-lite"/>
    </source>
</evidence>
<dbReference type="PANTHER" id="PTHR10634:SF25">
    <property type="entry name" value="AN1-TYPE ZINC FINGER PROTEIN 6"/>
    <property type="match status" value="1"/>
</dbReference>
<dbReference type="FunFam" id="1.20.5.4770:FF:000001">
    <property type="entry name" value="Zinc finger AN1-type containing 6"/>
    <property type="match status" value="1"/>
</dbReference>
<evidence type="ECO:0000256" key="5">
    <source>
        <dbReference type="ARBA" id="ARBA00022990"/>
    </source>
</evidence>
<evidence type="ECO:0000313" key="12">
    <source>
        <dbReference type="EMBL" id="CAH2274600.1"/>
    </source>
</evidence>
<dbReference type="Proteomes" id="UP001295444">
    <property type="component" value="Chromosome 03"/>
</dbReference>
<sequence length="252" mass="27619">MTMAQETNHSQAPLLCSTGCGFYGNPRTNGLCSVCYKEHLQRQNNSGGRNSPSVVSVGNGVETSSMQHAVTSQENDVVESELPETTEASSSSQVESISSSEAENTENRIAETNETQDCTGRFSDKGFSFSSIEKGGSQRSVLEEGSRRGKRKLNETDLTLESTNAASADSPQNSSEEQERSPVKAKLKKRNRCFMCRKKIGLTGFECRCGDVFCGTHRYSDVHNCSYDYKADAAEKIRKENPVVVGEKIQKI</sequence>
<dbReference type="SUPFAM" id="SSF57716">
    <property type="entry name" value="Glucocorticoid receptor-like (DNA-binding domain)"/>
    <property type="match status" value="1"/>
</dbReference>
<protein>
    <recommendedName>
        <fullName evidence="6">AN1-type zinc finger protein 6</fullName>
    </recommendedName>
    <alternativeName>
        <fullName evidence="7">Zinc finger A20 domain-containing protein 3</fullName>
    </alternativeName>
</protein>
<organism evidence="12 13">
    <name type="scientific">Pelobates cultripes</name>
    <name type="common">Western spadefoot toad</name>
    <dbReference type="NCBI Taxonomy" id="61616"/>
    <lineage>
        <taxon>Eukaryota</taxon>
        <taxon>Metazoa</taxon>
        <taxon>Chordata</taxon>
        <taxon>Craniata</taxon>
        <taxon>Vertebrata</taxon>
        <taxon>Euteleostomi</taxon>
        <taxon>Amphibia</taxon>
        <taxon>Batrachia</taxon>
        <taxon>Anura</taxon>
        <taxon>Pelobatoidea</taxon>
        <taxon>Pelobatidae</taxon>
        <taxon>Pelobates</taxon>
    </lineage>
</organism>
<gene>
    <name evidence="12" type="ORF">PECUL_23A032028</name>
</gene>
<dbReference type="SMART" id="SM00259">
    <property type="entry name" value="ZnF_A20"/>
    <property type="match status" value="1"/>
</dbReference>
<evidence type="ECO:0000256" key="2">
    <source>
        <dbReference type="ARBA" id="ARBA00022723"/>
    </source>
</evidence>
<dbReference type="Gene3D" id="4.10.1110.10">
    <property type="entry name" value="AN1-like Zinc finger"/>
    <property type="match status" value="1"/>
</dbReference>
<proteinExistence type="predicted"/>
<feature type="compositionally biased region" description="Polar residues" evidence="9">
    <location>
        <begin position="156"/>
        <end position="175"/>
    </location>
</feature>
<evidence type="ECO:0000256" key="4">
    <source>
        <dbReference type="ARBA" id="ARBA00022833"/>
    </source>
</evidence>
<keyword evidence="13" id="KW-1185">Reference proteome</keyword>
<evidence type="ECO:0000259" key="10">
    <source>
        <dbReference type="PROSITE" id="PS51036"/>
    </source>
</evidence>
<evidence type="ECO:0000256" key="3">
    <source>
        <dbReference type="ARBA" id="ARBA00022771"/>
    </source>
</evidence>
<dbReference type="GO" id="GO:0008270">
    <property type="term" value="F:zinc ion binding"/>
    <property type="evidence" value="ECO:0007669"/>
    <property type="project" value="UniProtKB-KW"/>
</dbReference>
<feature type="compositionally biased region" description="Polar residues" evidence="9">
    <location>
        <begin position="66"/>
        <end position="75"/>
    </location>
</feature>
<dbReference type="InterPro" id="IPR000058">
    <property type="entry name" value="Znf_AN1"/>
</dbReference>
<dbReference type="Pfam" id="PF01428">
    <property type="entry name" value="zf-AN1"/>
    <property type="match status" value="1"/>
</dbReference>
<dbReference type="GO" id="GO:0031593">
    <property type="term" value="F:polyubiquitin modification-dependent protein binding"/>
    <property type="evidence" value="ECO:0007669"/>
    <property type="project" value="TreeGrafter"/>
</dbReference>
<dbReference type="Gene3D" id="1.20.5.4770">
    <property type="match status" value="1"/>
</dbReference>
<dbReference type="InterPro" id="IPR050652">
    <property type="entry name" value="AN1_A20_ZnFinger"/>
</dbReference>
<keyword evidence="5" id="KW-0007">Acetylation</keyword>
<accession>A0AAD1VYZ4</accession>
<feature type="domain" description="A20-type" evidence="10">
    <location>
        <begin position="10"/>
        <end position="44"/>
    </location>
</feature>
<dbReference type="GO" id="GO:0006625">
    <property type="term" value="P:protein targeting to peroxisome"/>
    <property type="evidence" value="ECO:0007669"/>
    <property type="project" value="TreeGrafter"/>
</dbReference>
<evidence type="ECO:0000256" key="1">
    <source>
        <dbReference type="ARBA" id="ARBA00022553"/>
    </source>
</evidence>
<feature type="compositionally biased region" description="Low complexity" evidence="9">
    <location>
        <begin position="85"/>
        <end position="102"/>
    </location>
</feature>
<evidence type="ECO:0000313" key="13">
    <source>
        <dbReference type="Proteomes" id="UP001295444"/>
    </source>
</evidence>
<evidence type="ECO:0000256" key="6">
    <source>
        <dbReference type="ARBA" id="ARBA00041047"/>
    </source>
</evidence>
<feature type="region of interest" description="Disordered" evidence="9">
    <location>
        <begin position="66"/>
        <end position="184"/>
    </location>
</feature>
<dbReference type="EMBL" id="OW240914">
    <property type="protein sequence ID" value="CAH2274600.1"/>
    <property type="molecule type" value="Genomic_DNA"/>
</dbReference>
<dbReference type="SUPFAM" id="SSF118310">
    <property type="entry name" value="AN1-like Zinc finger"/>
    <property type="match status" value="1"/>
</dbReference>
<dbReference type="FunFam" id="4.10.1110.10:FF:000001">
    <property type="entry name" value="Zinc finger AN1-type containing 6"/>
    <property type="match status" value="1"/>
</dbReference>
<keyword evidence="3 8" id="KW-0863">Zinc-finger</keyword>
<dbReference type="PANTHER" id="PTHR10634">
    <property type="entry name" value="AN1-TYPE ZINC FINGER PROTEIN"/>
    <property type="match status" value="1"/>
</dbReference>
<evidence type="ECO:0000256" key="7">
    <source>
        <dbReference type="ARBA" id="ARBA00042125"/>
    </source>
</evidence>
<evidence type="ECO:0000259" key="11">
    <source>
        <dbReference type="PROSITE" id="PS51039"/>
    </source>
</evidence>